<feature type="binding site" evidence="8">
    <location>
        <position position="130"/>
    </location>
    <ligand>
        <name>ATP</name>
        <dbReference type="ChEBI" id="CHEBI:30616"/>
    </ligand>
</feature>
<keyword evidence="3 8" id="KW-0548">Nucleotidyltransferase</keyword>
<feature type="active site" description="Proton acceptor" evidence="8">
    <location>
        <position position="254"/>
    </location>
</feature>
<keyword evidence="4 8" id="KW-0479">Metal-binding</keyword>
<dbReference type="Proteomes" id="UP001185012">
    <property type="component" value="Unassembled WGS sequence"/>
</dbReference>
<comment type="catalytic activity">
    <reaction evidence="8">
        <text>L-seryl-[protein] + ATP = 3-O-(5'-adenylyl)-L-seryl-[protein] + diphosphate</text>
        <dbReference type="Rhea" id="RHEA:58120"/>
        <dbReference type="Rhea" id="RHEA-COMP:9863"/>
        <dbReference type="Rhea" id="RHEA-COMP:15073"/>
        <dbReference type="ChEBI" id="CHEBI:29999"/>
        <dbReference type="ChEBI" id="CHEBI:30616"/>
        <dbReference type="ChEBI" id="CHEBI:33019"/>
        <dbReference type="ChEBI" id="CHEBI:142516"/>
        <dbReference type="EC" id="2.7.7.108"/>
    </reaction>
</comment>
<feature type="binding site" evidence="8">
    <location>
        <position position="255"/>
    </location>
    <ligand>
        <name>Mg(2+)</name>
        <dbReference type="ChEBI" id="CHEBI:18420"/>
    </ligand>
</feature>
<dbReference type="PANTHER" id="PTHR32057:SF14">
    <property type="entry name" value="PROTEIN ADENYLYLTRANSFERASE SELO, MITOCHONDRIAL"/>
    <property type="match status" value="1"/>
</dbReference>
<evidence type="ECO:0000256" key="8">
    <source>
        <dbReference type="HAMAP-Rule" id="MF_00692"/>
    </source>
</evidence>
<accession>A0ABU1IPF8</accession>
<dbReference type="EMBL" id="JAVDQG010000006">
    <property type="protein sequence ID" value="MDR6226681.1"/>
    <property type="molecule type" value="Genomic_DNA"/>
</dbReference>
<comment type="cofactor">
    <cofactor evidence="8">
        <name>Mg(2+)</name>
        <dbReference type="ChEBI" id="CHEBI:18420"/>
    </cofactor>
    <cofactor evidence="8">
        <name>Mn(2+)</name>
        <dbReference type="ChEBI" id="CHEBI:29035"/>
    </cofactor>
</comment>
<evidence type="ECO:0000256" key="7">
    <source>
        <dbReference type="ARBA" id="ARBA00022842"/>
    </source>
</evidence>
<evidence type="ECO:0000256" key="5">
    <source>
        <dbReference type="ARBA" id="ARBA00022741"/>
    </source>
</evidence>
<keyword evidence="6 8" id="KW-0067">ATP-binding</keyword>
<evidence type="ECO:0000256" key="6">
    <source>
        <dbReference type="ARBA" id="ARBA00022840"/>
    </source>
</evidence>
<dbReference type="InterPro" id="IPR003846">
    <property type="entry name" value="SelO"/>
</dbReference>
<evidence type="ECO:0000313" key="10">
    <source>
        <dbReference type="EMBL" id="MDR6226681.1"/>
    </source>
</evidence>
<feature type="binding site" evidence="8">
    <location>
        <position position="129"/>
    </location>
    <ligand>
        <name>ATP</name>
        <dbReference type="ChEBI" id="CHEBI:30616"/>
    </ligand>
</feature>
<comment type="similarity">
    <text evidence="1 8">Belongs to the SELO family.</text>
</comment>
<keyword evidence="5 8" id="KW-0547">Nucleotide-binding</keyword>
<evidence type="ECO:0000256" key="4">
    <source>
        <dbReference type="ARBA" id="ARBA00022723"/>
    </source>
</evidence>
<feature type="region of interest" description="Disordered" evidence="9">
    <location>
        <begin position="465"/>
        <end position="489"/>
    </location>
</feature>
<evidence type="ECO:0000256" key="9">
    <source>
        <dbReference type="SAM" id="MobiDB-lite"/>
    </source>
</evidence>
<dbReference type="EC" id="2.7.7.-" evidence="8"/>
<feature type="binding site" evidence="8">
    <location>
        <position position="97"/>
    </location>
    <ligand>
        <name>ATP</name>
        <dbReference type="ChEBI" id="CHEBI:30616"/>
    </ligand>
</feature>
<dbReference type="PANTHER" id="PTHR32057">
    <property type="entry name" value="PROTEIN ADENYLYLTRANSFERASE SELO, MITOCHONDRIAL"/>
    <property type="match status" value="1"/>
</dbReference>
<keyword evidence="7 8" id="KW-0460">Magnesium</keyword>
<sequence>MTVKKTVIDAGWNIDNSYARLPKSLFSSLSPNPVRSPKLVIVNESLATSLGLDPQALQSSAGVAVLAGNQIPDGAEPLAQAYAGHQFGHFTMLGDGRALLIGEQITPQGERFDIQLKGSGRTPYSRQGDGRAALGPMLREYLISEAMHTLGIPTTRSLAVVTTGESVIRETELPGAVLTRVAASHLRVGTFQYIAKWGALDELRILADYTLKRHFPEADENRYLFLLQQVIKRQAVLIAKWQLVGFIHGVMNTDNMALSGETIDYGPCAFMDVYDPATVFSSIDIRGRYSYGNQPRIAVWNLARFAETLLPLLHTDADEAVKLAKDTLSDFAELYDRYWLNGMRAKLGLFNEEPQDRSLIEDLLSMMERHRADYTNTFRALTFDELEDMVLFDTPEFVKWYERWQERLERQQEPKDASHELMRNSNPAVIPRNHRVEEALEAAVEQGDYRVMERFLDVLSNPYAHSPEQEDYTTPPAPSTTPYRTFCGT</sequence>
<feature type="binding site" evidence="8">
    <location>
        <position position="94"/>
    </location>
    <ligand>
        <name>ATP</name>
        <dbReference type="ChEBI" id="CHEBI:30616"/>
    </ligand>
</feature>
<dbReference type="Pfam" id="PF02696">
    <property type="entry name" value="SelO"/>
    <property type="match status" value="1"/>
</dbReference>
<keyword evidence="11" id="KW-1185">Reference proteome</keyword>
<organism evidence="10 11">
    <name type="scientific">Desmospora profundinema</name>
    <dbReference type="NCBI Taxonomy" id="1571184"/>
    <lineage>
        <taxon>Bacteria</taxon>
        <taxon>Bacillati</taxon>
        <taxon>Bacillota</taxon>
        <taxon>Bacilli</taxon>
        <taxon>Bacillales</taxon>
        <taxon>Thermoactinomycetaceae</taxon>
        <taxon>Desmospora</taxon>
    </lineage>
</organism>
<comment type="catalytic activity">
    <reaction evidence="8">
        <text>L-histidyl-[protein] + UTP = N(tele)-(5'-uridylyl)-L-histidyl-[protein] + diphosphate</text>
        <dbReference type="Rhea" id="RHEA:83891"/>
        <dbReference type="Rhea" id="RHEA-COMP:9745"/>
        <dbReference type="Rhea" id="RHEA-COMP:20239"/>
        <dbReference type="ChEBI" id="CHEBI:29979"/>
        <dbReference type="ChEBI" id="CHEBI:33019"/>
        <dbReference type="ChEBI" id="CHEBI:46398"/>
        <dbReference type="ChEBI" id="CHEBI:233474"/>
    </reaction>
</comment>
<evidence type="ECO:0000256" key="2">
    <source>
        <dbReference type="ARBA" id="ARBA00022679"/>
    </source>
</evidence>
<feature type="binding site" evidence="8">
    <location>
        <position position="187"/>
    </location>
    <ligand>
        <name>ATP</name>
        <dbReference type="ChEBI" id="CHEBI:30616"/>
    </ligand>
</feature>
<keyword evidence="8" id="KW-0464">Manganese</keyword>
<dbReference type="EC" id="2.7.7.108" evidence="8"/>
<reference evidence="10 11" key="1">
    <citation type="submission" date="2023-07" db="EMBL/GenBank/DDBJ databases">
        <title>Genomic Encyclopedia of Type Strains, Phase IV (KMG-IV): sequencing the most valuable type-strain genomes for metagenomic binning, comparative biology and taxonomic classification.</title>
        <authorList>
            <person name="Goeker M."/>
        </authorList>
    </citation>
    <scope>NUCLEOTIDE SEQUENCE [LARGE SCALE GENOMIC DNA]</scope>
    <source>
        <strain evidence="10 11">DSM 45903</strain>
    </source>
</reference>
<gene>
    <name evidence="8" type="primary">ydiU</name>
    <name evidence="8" type="synonym">selO</name>
    <name evidence="10" type="ORF">JOE21_002691</name>
</gene>
<evidence type="ECO:0000313" key="11">
    <source>
        <dbReference type="Proteomes" id="UP001185012"/>
    </source>
</evidence>
<evidence type="ECO:0000256" key="3">
    <source>
        <dbReference type="ARBA" id="ARBA00022695"/>
    </source>
</evidence>
<comment type="function">
    <text evidence="8">Nucleotidyltransferase involved in the post-translational modification of proteins. It can catalyze the addition of adenosine monophosphate (AMP) or uridine monophosphate (UMP) to a protein, resulting in modifications known as AMPylation and UMPylation.</text>
</comment>
<dbReference type="RefSeq" id="WP_309866933.1">
    <property type="nucleotide sequence ID" value="NZ_JAVDQG010000006.1"/>
</dbReference>
<keyword evidence="2 8" id="KW-0808">Transferase</keyword>
<protein>
    <recommendedName>
        <fullName evidence="8">Protein nucleotidyltransferase YdiU</fullName>
        <ecNumber evidence="8">2.7.7.-</ecNumber>
    </recommendedName>
    <alternativeName>
        <fullName evidence="8">Protein adenylyltransferase YdiU</fullName>
        <ecNumber evidence="8">2.7.7.108</ecNumber>
    </alternativeName>
    <alternativeName>
        <fullName evidence="8">Protein uridylyltransferase YdiU</fullName>
        <ecNumber evidence="8">2.7.7.-</ecNumber>
    </alternativeName>
</protein>
<proteinExistence type="inferred from homology"/>
<feature type="binding site" evidence="8">
    <location>
        <position position="264"/>
    </location>
    <ligand>
        <name>Mg(2+)</name>
        <dbReference type="ChEBI" id="CHEBI:18420"/>
    </ligand>
</feature>
<comment type="catalytic activity">
    <reaction evidence="8">
        <text>L-tyrosyl-[protein] + ATP = O-(5'-adenylyl)-L-tyrosyl-[protein] + diphosphate</text>
        <dbReference type="Rhea" id="RHEA:54288"/>
        <dbReference type="Rhea" id="RHEA-COMP:10136"/>
        <dbReference type="Rhea" id="RHEA-COMP:13846"/>
        <dbReference type="ChEBI" id="CHEBI:30616"/>
        <dbReference type="ChEBI" id="CHEBI:33019"/>
        <dbReference type="ChEBI" id="CHEBI:46858"/>
        <dbReference type="ChEBI" id="CHEBI:83624"/>
        <dbReference type="EC" id="2.7.7.108"/>
    </reaction>
</comment>
<comment type="catalytic activity">
    <reaction evidence="8">
        <text>L-tyrosyl-[protein] + UTP = O-(5'-uridylyl)-L-tyrosyl-[protein] + diphosphate</text>
        <dbReference type="Rhea" id="RHEA:83887"/>
        <dbReference type="Rhea" id="RHEA-COMP:10136"/>
        <dbReference type="Rhea" id="RHEA-COMP:20238"/>
        <dbReference type="ChEBI" id="CHEBI:33019"/>
        <dbReference type="ChEBI" id="CHEBI:46398"/>
        <dbReference type="ChEBI" id="CHEBI:46858"/>
        <dbReference type="ChEBI" id="CHEBI:90602"/>
    </reaction>
</comment>
<comment type="catalytic activity">
    <reaction evidence="8">
        <text>L-threonyl-[protein] + ATP = 3-O-(5'-adenylyl)-L-threonyl-[protein] + diphosphate</text>
        <dbReference type="Rhea" id="RHEA:54292"/>
        <dbReference type="Rhea" id="RHEA-COMP:11060"/>
        <dbReference type="Rhea" id="RHEA-COMP:13847"/>
        <dbReference type="ChEBI" id="CHEBI:30013"/>
        <dbReference type="ChEBI" id="CHEBI:30616"/>
        <dbReference type="ChEBI" id="CHEBI:33019"/>
        <dbReference type="ChEBI" id="CHEBI:138113"/>
        <dbReference type="EC" id="2.7.7.108"/>
    </reaction>
</comment>
<dbReference type="HAMAP" id="MF_00692">
    <property type="entry name" value="SelO"/>
    <property type="match status" value="1"/>
</dbReference>
<dbReference type="NCBIfam" id="NF000658">
    <property type="entry name" value="PRK00029.1"/>
    <property type="match status" value="1"/>
</dbReference>
<feature type="binding site" evidence="8">
    <location>
        <position position="180"/>
    </location>
    <ligand>
        <name>ATP</name>
        <dbReference type="ChEBI" id="CHEBI:30616"/>
    </ligand>
</feature>
<comment type="catalytic activity">
    <reaction evidence="8">
        <text>L-seryl-[protein] + UTP = O-(5'-uridylyl)-L-seryl-[protein] + diphosphate</text>
        <dbReference type="Rhea" id="RHEA:64604"/>
        <dbReference type="Rhea" id="RHEA-COMP:9863"/>
        <dbReference type="Rhea" id="RHEA-COMP:16635"/>
        <dbReference type="ChEBI" id="CHEBI:29999"/>
        <dbReference type="ChEBI" id="CHEBI:33019"/>
        <dbReference type="ChEBI" id="CHEBI:46398"/>
        <dbReference type="ChEBI" id="CHEBI:156051"/>
    </reaction>
</comment>
<feature type="binding site" evidence="8">
    <location>
        <position position="96"/>
    </location>
    <ligand>
        <name>ATP</name>
        <dbReference type="ChEBI" id="CHEBI:30616"/>
    </ligand>
</feature>
<comment type="caution">
    <text evidence="10">The sequence shown here is derived from an EMBL/GenBank/DDBJ whole genome shotgun (WGS) entry which is preliminary data.</text>
</comment>
<name>A0ABU1IPF8_9BACL</name>
<feature type="binding site" evidence="8">
    <location>
        <position position="264"/>
    </location>
    <ligand>
        <name>ATP</name>
        <dbReference type="ChEBI" id="CHEBI:30616"/>
    </ligand>
</feature>
<evidence type="ECO:0000256" key="1">
    <source>
        <dbReference type="ARBA" id="ARBA00009747"/>
    </source>
</evidence>
<feature type="binding site" evidence="8">
    <location>
        <position position="117"/>
    </location>
    <ligand>
        <name>ATP</name>
        <dbReference type="ChEBI" id="CHEBI:30616"/>
    </ligand>
</feature>